<dbReference type="OrthoDB" id="3838338at2759"/>
<name>A0A9W4SCD2_9GLOM</name>
<keyword evidence="2" id="KW-1133">Transmembrane helix</keyword>
<dbReference type="PANTHER" id="PTHR22938">
    <property type="entry name" value="ZINC FINGER PROTEIN 598"/>
    <property type="match status" value="1"/>
</dbReference>
<comment type="caution">
    <text evidence="4">The sequence shown here is derived from an EMBL/GenBank/DDBJ whole genome shotgun (WGS) entry which is preliminary data.</text>
</comment>
<dbReference type="Proteomes" id="UP001153678">
    <property type="component" value="Unassembled WGS sequence"/>
</dbReference>
<keyword evidence="1" id="KW-0863">Zinc-finger</keyword>
<evidence type="ECO:0000256" key="1">
    <source>
        <dbReference type="PROSITE-ProRule" id="PRU00175"/>
    </source>
</evidence>
<feature type="transmembrane region" description="Helical" evidence="2">
    <location>
        <begin position="301"/>
        <end position="321"/>
    </location>
</feature>
<feature type="transmembrane region" description="Helical" evidence="2">
    <location>
        <begin position="364"/>
        <end position="385"/>
    </location>
</feature>
<dbReference type="InterPro" id="IPR013087">
    <property type="entry name" value="Znf_C2H2_type"/>
</dbReference>
<evidence type="ECO:0000259" key="3">
    <source>
        <dbReference type="PROSITE" id="PS50089"/>
    </source>
</evidence>
<keyword evidence="5" id="KW-1185">Reference proteome</keyword>
<dbReference type="SMART" id="SM00355">
    <property type="entry name" value="ZnF_C2H2"/>
    <property type="match status" value="2"/>
</dbReference>
<gene>
    <name evidence="4" type="ORF">FWILDA_LOCUS388</name>
</gene>
<dbReference type="GO" id="GO:0016567">
    <property type="term" value="P:protein ubiquitination"/>
    <property type="evidence" value="ECO:0007669"/>
    <property type="project" value="TreeGrafter"/>
</dbReference>
<dbReference type="PROSITE" id="PS50089">
    <property type="entry name" value="ZF_RING_2"/>
    <property type="match status" value="1"/>
</dbReference>
<dbReference type="PANTHER" id="PTHR22938:SF0">
    <property type="entry name" value="E3 UBIQUITIN-PROTEIN LIGASE ZNF598"/>
    <property type="match status" value="1"/>
</dbReference>
<dbReference type="SUPFAM" id="SSF57850">
    <property type="entry name" value="RING/U-box"/>
    <property type="match status" value="1"/>
</dbReference>
<reference evidence="4" key="1">
    <citation type="submission" date="2022-08" db="EMBL/GenBank/DDBJ databases">
        <authorList>
            <person name="Kallberg Y."/>
            <person name="Tangrot J."/>
            <person name="Rosling A."/>
        </authorList>
    </citation>
    <scope>NUCLEOTIDE SEQUENCE</scope>
    <source>
        <strain evidence="4">Wild A</strain>
    </source>
</reference>
<dbReference type="InterPro" id="IPR044288">
    <property type="entry name" value="ZNF598/HEL2"/>
</dbReference>
<protein>
    <submittedName>
        <fullName evidence="4">13828_t:CDS:1</fullName>
    </submittedName>
</protein>
<keyword evidence="2" id="KW-0812">Transmembrane</keyword>
<sequence length="420" mass="48497">MGNEFSSHHENVDITASAHNSTSCSLTTAPLVSLCEQSRIQCTNNNNNNNSSNLSPINENVDICFICSDPIEIYSLSQCNHRTCHLCTLRTRALLESDKCAYCRTQQDEVLFTRDSKRSFQELKSSSIRWITISEINILCENTSIYHSTSRMMEFQCPSKNCNIICNDWHGLVYHVRIAHNKMFCNMCIVNRKIFSIEHQLFTREELINHYNGNNSTNSTADSYFKGHPSCAECNIHFFDSTELYDHYVIHHQFVPNSNLLRQSHTSSHNVQQHILTNTTTNVTTHEHVDRHLIEASDIDIPLLIIFVISGLVSVIGNITIPGCHDFERFFHSLENLFVTLMNYDDVNNEQSFEIILRNMASSLYMVGGRCVMLVMYLMIIFWVLKGWFFIMSWVLYGMCLMMFGKICWENLSRSLISRN</sequence>
<accession>A0A9W4SCD2</accession>
<dbReference type="InterPro" id="IPR001841">
    <property type="entry name" value="Znf_RING"/>
</dbReference>
<dbReference type="AlphaFoldDB" id="A0A9W4SCD2"/>
<keyword evidence="2" id="KW-0472">Membrane</keyword>
<feature type="transmembrane region" description="Helical" evidence="2">
    <location>
        <begin position="391"/>
        <end position="409"/>
    </location>
</feature>
<proteinExistence type="predicted"/>
<keyword evidence="1" id="KW-0862">Zinc</keyword>
<dbReference type="Pfam" id="PF25447">
    <property type="entry name" value="RING_ZNF598"/>
    <property type="match status" value="1"/>
</dbReference>
<dbReference type="EMBL" id="CAMKVN010000024">
    <property type="protein sequence ID" value="CAI2162105.1"/>
    <property type="molecule type" value="Genomic_DNA"/>
</dbReference>
<evidence type="ECO:0000256" key="2">
    <source>
        <dbReference type="SAM" id="Phobius"/>
    </source>
</evidence>
<feature type="domain" description="RING-type" evidence="3">
    <location>
        <begin position="64"/>
        <end position="104"/>
    </location>
</feature>
<evidence type="ECO:0000313" key="4">
    <source>
        <dbReference type="EMBL" id="CAI2162105.1"/>
    </source>
</evidence>
<dbReference type="PROSITE" id="PS00028">
    <property type="entry name" value="ZINC_FINGER_C2H2_1"/>
    <property type="match status" value="1"/>
</dbReference>
<keyword evidence="1" id="KW-0479">Metal-binding</keyword>
<organism evidence="4 5">
    <name type="scientific">Funneliformis geosporum</name>
    <dbReference type="NCBI Taxonomy" id="1117311"/>
    <lineage>
        <taxon>Eukaryota</taxon>
        <taxon>Fungi</taxon>
        <taxon>Fungi incertae sedis</taxon>
        <taxon>Mucoromycota</taxon>
        <taxon>Glomeromycotina</taxon>
        <taxon>Glomeromycetes</taxon>
        <taxon>Glomerales</taxon>
        <taxon>Glomeraceae</taxon>
        <taxon>Funneliformis</taxon>
    </lineage>
</organism>
<dbReference type="GO" id="GO:0043022">
    <property type="term" value="F:ribosome binding"/>
    <property type="evidence" value="ECO:0007669"/>
    <property type="project" value="TreeGrafter"/>
</dbReference>
<evidence type="ECO:0000313" key="5">
    <source>
        <dbReference type="Proteomes" id="UP001153678"/>
    </source>
</evidence>
<dbReference type="GO" id="GO:0008270">
    <property type="term" value="F:zinc ion binding"/>
    <property type="evidence" value="ECO:0007669"/>
    <property type="project" value="UniProtKB-KW"/>
</dbReference>
<dbReference type="GO" id="GO:0072344">
    <property type="term" value="P:rescue of stalled ribosome"/>
    <property type="evidence" value="ECO:0007669"/>
    <property type="project" value="InterPro"/>
</dbReference>
<dbReference type="GO" id="GO:0061630">
    <property type="term" value="F:ubiquitin protein ligase activity"/>
    <property type="evidence" value="ECO:0007669"/>
    <property type="project" value="InterPro"/>
</dbReference>